<feature type="compositionally biased region" description="Pro residues" evidence="1">
    <location>
        <begin position="188"/>
        <end position="197"/>
    </location>
</feature>
<evidence type="ECO:0000313" key="3">
    <source>
        <dbReference type="EMBL" id="ORZ22074.1"/>
    </source>
</evidence>
<dbReference type="OrthoDB" id="2344588at2759"/>
<dbReference type="InterPro" id="IPR011993">
    <property type="entry name" value="PH-like_dom_sf"/>
</dbReference>
<sequence length="220" mass="25451">MDYTTNLDAPRAAWLFKMTHTSFGRIKWAPRYFILLDTEIRYYKDEYTDTPSQILHLSDVRQIIPLMDRPNTFRLEPTLDSYAKMKQPLTIECSSHDEMELWYQCIHHRLSLAPVFSPPSFSFPSKKRSAHHHHHHHNHNRHQQHLHHFFKKSLKSSSSTPTIPSHTSYVPIPSLSQQRRGVIIPTSLMPPSPPSPVPSASLHPLDLPSSSTTSSPYFIN</sequence>
<dbReference type="EMBL" id="MCGE01000004">
    <property type="protein sequence ID" value="ORZ22074.1"/>
    <property type="molecule type" value="Genomic_DNA"/>
</dbReference>
<dbReference type="Proteomes" id="UP000193560">
    <property type="component" value="Unassembled WGS sequence"/>
</dbReference>
<reference evidence="3 4" key="1">
    <citation type="submission" date="2016-07" db="EMBL/GenBank/DDBJ databases">
        <title>Pervasive Adenine N6-methylation of Active Genes in Fungi.</title>
        <authorList>
            <consortium name="DOE Joint Genome Institute"/>
            <person name="Mondo S.J."/>
            <person name="Dannebaum R.O."/>
            <person name="Kuo R.C."/>
            <person name="Labutti K."/>
            <person name="Haridas S."/>
            <person name="Kuo A."/>
            <person name="Salamov A."/>
            <person name="Ahrendt S.R."/>
            <person name="Lipzen A."/>
            <person name="Sullivan W."/>
            <person name="Andreopoulos W.B."/>
            <person name="Clum A."/>
            <person name="Lindquist E."/>
            <person name="Daum C."/>
            <person name="Ramamoorthy G.K."/>
            <person name="Gryganskyi A."/>
            <person name="Culley D."/>
            <person name="Magnuson J.K."/>
            <person name="James T.Y."/>
            <person name="O'Malley M.A."/>
            <person name="Stajich J.E."/>
            <person name="Spatafora J.W."/>
            <person name="Visel A."/>
            <person name="Grigoriev I.V."/>
        </authorList>
    </citation>
    <scope>NUCLEOTIDE SEQUENCE [LARGE SCALE GENOMIC DNA]</scope>
    <source>
        <strain evidence="3 4">NRRL 1336</strain>
    </source>
</reference>
<gene>
    <name evidence="3" type="ORF">BCR42DRAFT_405442</name>
</gene>
<evidence type="ECO:0000259" key="2">
    <source>
        <dbReference type="PROSITE" id="PS50003"/>
    </source>
</evidence>
<proteinExistence type="predicted"/>
<name>A0A1X2ITD5_9FUNG</name>
<dbReference type="Gene3D" id="2.30.29.30">
    <property type="entry name" value="Pleckstrin-homology domain (PH domain)/Phosphotyrosine-binding domain (PTB)"/>
    <property type="match status" value="1"/>
</dbReference>
<feature type="region of interest" description="Disordered" evidence="1">
    <location>
        <begin position="123"/>
        <end position="147"/>
    </location>
</feature>
<dbReference type="PROSITE" id="PS50003">
    <property type="entry name" value="PH_DOMAIN"/>
    <property type="match status" value="1"/>
</dbReference>
<feature type="compositionally biased region" description="Low complexity" evidence="1">
    <location>
        <begin position="198"/>
        <end position="220"/>
    </location>
</feature>
<dbReference type="InterPro" id="IPR001849">
    <property type="entry name" value="PH_domain"/>
</dbReference>
<dbReference type="AlphaFoldDB" id="A0A1X2ITD5"/>
<keyword evidence="4" id="KW-1185">Reference proteome</keyword>
<comment type="caution">
    <text evidence="3">The sequence shown here is derived from an EMBL/GenBank/DDBJ whole genome shotgun (WGS) entry which is preliminary data.</text>
</comment>
<feature type="compositionally biased region" description="Basic residues" evidence="1">
    <location>
        <begin position="125"/>
        <end position="147"/>
    </location>
</feature>
<evidence type="ECO:0000313" key="4">
    <source>
        <dbReference type="Proteomes" id="UP000193560"/>
    </source>
</evidence>
<dbReference type="SMART" id="SM00233">
    <property type="entry name" value="PH"/>
    <property type="match status" value="1"/>
</dbReference>
<dbReference type="SUPFAM" id="SSF50729">
    <property type="entry name" value="PH domain-like"/>
    <property type="match status" value="1"/>
</dbReference>
<dbReference type="Pfam" id="PF00169">
    <property type="entry name" value="PH"/>
    <property type="match status" value="1"/>
</dbReference>
<feature type="region of interest" description="Disordered" evidence="1">
    <location>
        <begin position="184"/>
        <end position="220"/>
    </location>
</feature>
<protein>
    <recommendedName>
        <fullName evidence="2">PH domain-containing protein</fullName>
    </recommendedName>
</protein>
<accession>A0A1X2ITD5</accession>
<evidence type="ECO:0000256" key="1">
    <source>
        <dbReference type="SAM" id="MobiDB-lite"/>
    </source>
</evidence>
<dbReference type="CDD" id="cd00821">
    <property type="entry name" value="PH"/>
    <property type="match status" value="1"/>
</dbReference>
<organism evidence="3 4">
    <name type="scientific">Absidia repens</name>
    <dbReference type="NCBI Taxonomy" id="90262"/>
    <lineage>
        <taxon>Eukaryota</taxon>
        <taxon>Fungi</taxon>
        <taxon>Fungi incertae sedis</taxon>
        <taxon>Mucoromycota</taxon>
        <taxon>Mucoromycotina</taxon>
        <taxon>Mucoromycetes</taxon>
        <taxon>Mucorales</taxon>
        <taxon>Cunninghamellaceae</taxon>
        <taxon>Absidia</taxon>
    </lineage>
</organism>
<feature type="domain" description="PH" evidence="2">
    <location>
        <begin position="8"/>
        <end position="111"/>
    </location>
</feature>